<dbReference type="Proteomes" id="UP000094741">
    <property type="component" value="Unassembled WGS sequence"/>
</dbReference>
<dbReference type="RefSeq" id="WP_017041687.1">
    <property type="nucleotide sequence ID" value="NZ_AJYQ02000078.1"/>
</dbReference>
<accession>A0A1E5BGC9</accession>
<gene>
    <name evidence="1" type="ORF">A1QO_00800</name>
</gene>
<evidence type="ECO:0000313" key="2">
    <source>
        <dbReference type="Proteomes" id="UP000094741"/>
    </source>
</evidence>
<proteinExistence type="predicted"/>
<sequence length="166" mass="18831">MTNYESHLDILKLVDNVTDEHLRKDIMFMESMNHNKFLWVWDKGSTTVIPLELGLSMQYFEAVSSPFSAYLILDQGRVKRINRDSARIAMEVSPPVTISADNTTDEIFESIDTLLSKSPATCTLKLPKVQTSNIAEIMIKLTRTGKVRVLRFINETLEKGGLLKPL</sequence>
<reference evidence="1 2" key="1">
    <citation type="journal article" date="2012" name="Science">
        <title>Ecological populations of bacteria act as socially cohesive units of antibiotic production and resistance.</title>
        <authorList>
            <person name="Cordero O.X."/>
            <person name="Wildschutte H."/>
            <person name="Kirkup B."/>
            <person name="Proehl S."/>
            <person name="Ngo L."/>
            <person name="Hussain F."/>
            <person name="Le Roux F."/>
            <person name="Mincer T."/>
            <person name="Polz M.F."/>
        </authorList>
    </citation>
    <scope>NUCLEOTIDE SEQUENCE [LARGE SCALE GENOMIC DNA]</scope>
    <source>
        <strain evidence="1 2">ZF-129</strain>
    </source>
</reference>
<dbReference type="AlphaFoldDB" id="A0A1E5BGC9"/>
<dbReference type="STRING" id="1187848.A1QO_00800"/>
<dbReference type="EMBL" id="AJYQ02000078">
    <property type="protein sequence ID" value="OEE35331.1"/>
    <property type="molecule type" value="Genomic_DNA"/>
</dbReference>
<name>A0A1E5BGC9_9VIBR</name>
<evidence type="ECO:0000313" key="1">
    <source>
        <dbReference type="EMBL" id="OEE35331.1"/>
    </source>
</evidence>
<protein>
    <submittedName>
        <fullName evidence="1">Uncharacterized protein</fullName>
    </submittedName>
</protein>
<comment type="caution">
    <text evidence="1">The sequence shown here is derived from an EMBL/GenBank/DDBJ whole genome shotgun (WGS) entry which is preliminary data.</text>
</comment>
<organism evidence="1 2">
    <name type="scientific">Vibrio genomosp. F10 str. ZF-129</name>
    <dbReference type="NCBI Taxonomy" id="1187848"/>
    <lineage>
        <taxon>Bacteria</taxon>
        <taxon>Pseudomonadati</taxon>
        <taxon>Pseudomonadota</taxon>
        <taxon>Gammaproteobacteria</taxon>
        <taxon>Vibrionales</taxon>
        <taxon>Vibrionaceae</taxon>
        <taxon>Vibrio</taxon>
    </lineage>
</organism>